<keyword evidence="8" id="KW-1185">Reference proteome</keyword>
<dbReference type="Pfam" id="PF07813">
    <property type="entry name" value="LTXXQ"/>
    <property type="match status" value="1"/>
</dbReference>
<protein>
    <recommendedName>
        <fullName evidence="9">Zinc resistance-associated protein</fullName>
    </recommendedName>
</protein>
<keyword evidence="3 6" id="KW-0732">Signal</keyword>
<dbReference type="PANTHER" id="PTHR38102:SF1">
    <property type="entry name" value="PERIPLASMIC CHAPERONE SPY"/>
    <property type="match status" value="1"/>
</dbReference>
<evidence type="ECO:0000313" key="8">
    <source>
        <dbReference type="Proteomes" id="UP000027341"/>
    </source>
</evidence>
<name>A0A066ZSX5_HYDMR</name>
<reference evidence="7 8" key="1">
    <citation type="submission" date="2014-04" db="EMBL/GenBank/DDBJ databases">
        <title>Draft genome sequence of Hydrogenovibrio marinus MH-110, a model organism for aerobic H2 metabolism.</title>
        <authorList>
            <person name="Cha H.J."/>
            <person name="Jo B.H."/>
            <person name="Hwang B.H."/>
        </authorList>
    </citation>
    <scope>NUCLEOTIDE SEQUENCE [LARGE SCALE GENOMIC DNA]</scope>
    <source>
        <strain evidence="7 8">MH-110</strain>
    </source>
</reference>
<keyword evidence="4" id="KW-0574">Periplasm</keyword>
<evidence type="ECO:0000256" key="3">
    <source>
        <dbReference type="ARBA" id="ARBA00022729"/>
    </source>
</evidence>
<dbReference type="RefSeq" id="WP_051622989.1">
    <property type="nucleotide sequence ID" value="NZ_AP020335.1"/>
</dbReference>
<organism evidence="7 8">
    <name type="scientific">Hydrogenovibrio marinus</name>
    <dbReference type="NCBI Taxonomy" id="28885"/>
    <lineage>
        <taxon>Bacteria</taxon>
        <taxon>Pseudomonadati</taxon>
        <taxon>Pseudomonadota</taxon>
        <taxon>Gammaproteobacteria</taxon>
        <taxon>Thiotrichales</taxon>
        <taxon>Piscirickettsiaceae</taxon>
        <taxon>Hydrogenovibrio</taxon>
    </lineage>
</organism>
<comment type="subcellular location">
    <subcellularLocation>
        <location evidence="1">Periplasm</location>
    </subcellularLocation>
</comment>
<proteinExistence type="inferred from homology"/>
<evidence type="ECO:0000256" key="6">
    <source>
        <dbReference type="SAM" id="SignalP"/>
    </source>
</evidence>
<keyword evidence="5" id="KW-0472">Membrane</keyword>
<keyword evidence="5" id="KW-0812">Transmembrane</keyword>
<evidence type="ECO:0000256" key="2">
    <source>
        <dbReference type="ARBA" id="ARBA00008441"/>
    </source>
</evidence>
<feature type="transmembrane region" description="Helical" evidence="5">
    <location>
        <begin position="76"/>
        <end position="96"/>
    </location>
</feature>
<evidence type="ECO:0000256" key="5">
    <source>
        <dbReference type="SAM" id="Phobius"/>
    </source>
</evidence>
<dbReference type="PANTHER" id="PTHR38102">
    <property type="entry name" value="PERIPLASMIC CHAPERONE SPY"/>
    <property type="match status" value="1"/>
</dbReference>
<gene>
    <name evidence="7" type="ORF">EI16_03540</name>
</gene>
<evidence type="ECO:0000313" key="7">
    <source>
        <dbReference type="EMBL" id="KDN95384.1"/>
    </source>
</evidence>
<evidence type="ECO:0000256" key="1">
    <source>
        <dbReference type="ARBA" id="ARBA00004418"/>
    </source>
</evidence>
<comment type="similarity">
    <text evidence="2">Belongs to the CpxP/Spy family.</text>
</comment>
<accession>A0A066ZSX5</accession>
<comment type="caution">
    <text evidence="7">The sequence shown here is derived from an EMBL/GenBank/DDBJ whole genome shotgun (WGS) entry which is preliminary data.</text>
</comment>
<dbReference type="InterPro" id="IPR012899">
    <property type="entry name" value="LTXXQ"/>
</dbReference>
<sequence length="189" mass="20792">MKTSLKALLLSATLIIPFSQAQADDDYTPMMGNGYGMMGGGGYGPGYHMQNGYGPGMMGGYGSPGMMGGYGGMGMMGGYGGMGMMGGYGGMGVINLSDKQINQMQKIRSEQMAQMTPMMNEMWKARNDMFKAMRSHDQKAISKAYDEMAAVRKQAFMLHSKMREKMQSILTKEQKEKLRNAYRGMMMGY</sequence>
<keyword evidence="5" id="KW-1133">Transmembrane helix</keyword>
<dbReference type="GO" id="GO:0051082">
    <property type="term" value="F:unfolded protein binding"/>
    <property type="evidence" value="ECO:0007669"/>
    <property type="project" value="TreeGrafter"/>
</dbReference>
<dbReference type="GO" id="GO:0030288">
    <property type="term" value="C:outer membrane-bounded periplasmic space"/>
    <property type="evidence" value="ECO:0007669"/>
    <property type="project" value="TreeGrafter"/>
</dbReference>
<evidence type="ECO:0000256" key="4">
    <source>
        <dbReference type="ARBA" id="ARBA00022764"/>
    </source>
</evidence>
<dbReference type="EMBL" id="JMIU01000001">
    <property type="protein sequence ID" value="KDN95384.1"/>
    <property type="molecule type" value="Genomic_DNA"/>
</dbReference>
<feature type="chain" id="PRO_5001632410" description="Zinc resistance-associated protein" evidence="6">
    <location>
        <begin position="24"/>
        <end position="189"/>
    </location>
</feature>
<evidence type="ECO:0008006" key="9">
    <source>
        <dbReference type="Google" id="ProtNLM"/>
    </source>
</evidence>
<dbReference type="InterPro" id="IPR052211">
    <property type="entry name" value="Cpx_auxiliary_protein"/>
</dbReference>
<dbReference type="Proteomes" id="UP000027341">
    <property type="component" value="Unassembled WGS sequence"/>
</dbReference>
<dbReference type="STRING" id="28885.EI16_03540"/>
<dbReference type="Gene3D" id="1.20.120.1490">
    <property type="match status" value="1"/>
</dbReference>
<dbReference type="AlphaFoldDB" id="A0A066ZSX5"/>
<feature type="signal peptide" evidence="6">
    <location>
        <begin position="1"/>
        <end position="23"/>
    </location>
</feature>